<keyword evidence="1" id="KW-0472">Membrane</keyword>
<gene>
    <name evidence="2" type="ORF">C1I99_00935</name>
</gene>
<evidence type="ECO:0000313" key="3">
    <source>
        <dbReference type="Proteomes" id="UP000248749"/>
    </source>
</evidence>
<dbReference type="AlphaFoldDB" id="A0A2W2CTC4"/>
<organism evidence="2 3">
    <name type="scientific">Micromonospora deserti</name>
    <dbReference type="NCBI Taxonomy" id="2070366"/>
    <lineage>
        <taxon>Bacteria</taxon>
        <taxon>Bacillati</taxon>
        <taxon>Actinomycetota</taxon>
        <taxon>Actinomycetes</taxon>
        <taxon>Micromonosporales</taxon>
        <taxon>Micromonosporaceae</taxon>
        <taxon>Micromonospora</taxon>
    </lineage>
</organism>
<comment type="caution">
    <text evidence="2">The sequence shown here is derived from an EMBL/GenBank/DDBJ whole genome shotgun (WGS) entry which is preliminary data.</text>
</comment>
<keyword evidence="1" id="KW-1133">Transmembrane helix</keyword>
<evidence type="ECO:0000256" key="1">
    <source>
        <dbReference type="SAM" id="Phobius"/>
    </source>
</evidence>
<evidence type="ECO:0000313" key="2">
    <source>
        <dbReference type="EMBL" id="PZG02756.1"/>
    </source>
</evidence>
<dbReference type="Proteomes" id="UP000248749">
    <property type="component" value="Unassembled WGS sequence"/>
</dbReference>
<keyword evidence="3" id="KW-1185">Reference proteome</keyword>
<feature type="transmembrane region" description="Helical" evidence="1">
    <location>
        <begin position="149"/>
        <end position="167"/>
    </location>
</feature>
<keyword evidence="1" id="KW-0812">Transmembrane</keyword>
<proteinExistence type="predicted"/>
<dbReference type="EMBL" id="POUB01000004">
    <property type="protein sequence ID" value="PZG02756.1"/>
    <property type="molecule type" value="Genomic_DNA"/>
</dbReference>
<feature type="transmembrane region" description="Helical" evidence="1">
    <location>
        <begin position="173"/>
        <end position="193"/>
    </location>
</feature>
<dbReference type="RefSeq" id="WP_111132250.1">
    <property type="nucleotide sequence ID" value="NZ_POUB01000004.1"/>
</dbReference>
<name>A0A2W2CTC4_9ACTN</name>
<reference evidence="2 3" key="1">
    <citation type="submission" date="2018-01" db="EMBL/GenBank/DDBJ databases">
        <title>Draft genome sequence of Salinispora sp. 13K206.</title>
        <authorList>
            <person name="Sahin N."/>
            <person name="Saygin H."/>
            <person name="Ay H."/>
        </authorList>
    </citation>
    <scope>NUCLEOTIDE SEQUENCE [LARGE SCALE GENOMIC DNA]</scope>
    <source>
        <strain evidence="2 3">13K206</strain>
    </source>
</reference>
<accession>A0A2W2CTC4</accession>
<protein>
    <submittedName>
        <fullName evidence="2">Uncharacterized protein</fullName>
    </submittedName>
</protein>
<sequence length="215" mass="23518">MAAAAAHGVRTQVVGVREDRKIEREPRDWEDTDKMRVSIRHELVVRVGDRDVGFEPTRHGTHPVMVAEDMRGKPAWLCWAPRAATAQSAWVPVVLVTDDGQVQWGDMRSDALAEQLERHQATVRGVPSSPGRRVHTAGRYARFRPMPHFLIAGVLTVGGAALTWNLTSYPGGGAKIALMWFLVLIIVATMVLLPRPSAGSDSVSHSVVTEGGRCC</sequence>